<comment type="caution">
    <text evidence="6">The sequence shown here is derived from an EMBL/GenBank/DDBJ whole genome shotgun (WGS) entry which is preliminary data.</text>
</comment>
<dbReference type="InterPro" id="IPR011006">
    <property type="entry name" value="CheY-like_superfamily"/>
</dbReference>
<dbReference type="SMART" id="SM00421">
    <property type="entry name" value="HTH_LUXR"/>
    <property type="match status" value="1"/>
</dbReference>
<evidence type="ECO:0000313" key="7">
    <source>
        <dbReference type="Proteomes" id="UP001582793"/>
    </source>
</evidence>
<dbReference type="CDD" id="cd06170">
    <property type="entry name" value="LuxR_C_like"/>
    <property type="match status" value="1"/>
</dbReference>
<keyword evidence="1" id="KW-0805">Transcription regulation</keyword>
<dbReference type="SUPFAM" id="SSF46894">
    <property type="entry name" value="C-terminal effector domain of the bipartite response regulators"/>
    <property type="match status" value="1"/>
</dbReference>
<keyword evidence="7" id="KW-1185">Reference proteome</keyword>
<feature type="compositionally biased region" description="Low complexity" evidence="4">
    <location>
        <begin position="56"/>
        <end position="67"/>
    </location>
</feature>
<sequence>MHGDDPAQSSPRLLAAIGRRVALSELEHANRTEGQHHGHAGKDERRAQEREHIARGEAAGAREGCGAQVQGTGVDGLGQNVAQRPEGDRSDGGDADDAAEKADRDGRGEGFQELLTTFESDEHVLTAVEAGAAGFPVKNIPPDQLIAAIRIMHSGDAVISPGPTRRLLATFRRRPAESRTPSRGSDTQAVAELTPREREILSLIAEGRTNQEICTELWLSMPTIKTHIGNLIAKTGSRDRVQLVLFALRTGIAALKAR</sequence>
<dbReference type="Proteomes" id="UP001582793">
    <property type="component" value="Unassembled WGS sequence"/>
</dbReference>
<reference evidence="6 7" key="1">
    <citation type="submission" date="2024-04" db="EMBL/GenBank/DDBJ databases">
        <title>Polymorphospora sp. isolated from Baiyangdian Lake in Xiong'an New Area.</title>
        <authorList>
            <person name="Zhang X."/>
            <person name="Liu J."/>
        </authorList>
    </citation>
    <scope>NUCLEOTIDE SEQUENCE [LARGE SCALE GENOMIC DNA]</scope>
    <source>
        <strain evidence="6 7">2-325</strain>
    </source>
</reference>
<evidence type="ECO:0000256" key="3">
    <source>
        <dbReference type="ARBA" id="ARBA00023163"/>
    </source>
</evidence>
<dbReference type="PANTHER" id="PTHR43214:SF24">
    <property type="entry name" value="TRANSCRIPTIONAL REGULATORY PROTEIN NARL-RELATED"/>
    <property type="match status" value="1"/>
</dbReference>
<evidence type="ECO:0000256" key="1">
    <source>
        <dbReference type="ARBA" id="ARBA00023015"/>
    </source>
</evidence>
<dbReference type="SUPFAM" id="SSF52172">
    <property type="entry name" value="CheY-like"/>
    <property type="match status" value="1"/>
</dbReference>
<protein>
    <submittedName>
        <fullName evidence="6">Response regulator transcription factor</fullName>
    </submittedName>
</protein>
<proteinExistence type="predicted"/>
<feature type="region of interest" description="Disordered" evidence="4">
    <location>
        <begin position="24"/>
        <end position="107"/>
    </location>
</feature>
<evidence type="ECO:0000259" key="5">
    <source>
        <dbReference type="PROSITE" id="PS50043"/>
    </source>
</evidence>
<dbReference type="InterPro" id="IPR039420">
    <property type="entry name" value="WalR-like"/>
</dbReference>
<dbReference type="PANTHER" id="PTHR43214">
    <property type="entry name" value="TWO-COMPONENT RESPONSE REGULATOR"/>
    <property type="match status" value="1"/>
</dbReference>
<evidence type="ECO:0000256" key="2">
    <source>
        <dbReference type="ARBA" id="ARBA00023125"/>
    </source>
</evidence>
<feature type="domain" description="HTH luxR-type" evidence="5">
    <location>
        <begin position="186"/>
        <end position="251"/>
    </location>
</feature>
<gene>
    <name evidence="6" type="ORF">AAFH96_14030</name>
</gene>
<name>A0ABV5CR23_9ACTN</name>
<organism evidence="6 7">
    <name type="scientific">Polymorphospora lycopeni</name>
    <dbReference type="NCBI Taxonomy" id="3140240"/>
    <lineage>
        <taxon>Bacteria</taxon>
        <taxon>Bacillati</taxon>
        <taxon>Actinomycetota</taxon>
        <taxon>Actinomycetes</taxon>
        <taxon>Micromonosporales</taxon>
        <taxon>Micromonosporaceae</taxon>
        <taxon>Polymorphospora</taxon>
    </lineage>
</organism>
<feature type="compositionally biased region" description="Basic and acidic residues" evidence="4">
    <location>
        <begin position="85"/>
        <end position="107"/>
    </location>
</feature>
<evidence type="ECO:0000313" key="6">
    <source>
        <dbReference type="EMBL" id="MFB6394219.1"/>
    </source>
</evidence>
<dbReference type="Gene3D" id="3.40.50.2300">
    <property type="match status" value="1"/>
</dbReference>
<keyword evidence="3" id="KW-0804">Transcription</keyword>
<evidence type="ECO:0000256" key="4">
    <source>
        <dbReference type="SAM" id="MobiDB-lite"/>
    </source>
</evidence>
<dbReference type="PROSITE" id="PS50043">
    <property type="entry name" value="HTH_LUXR_2"/>
    <property type="match status" value="1"/>
</dbReference>
<accession>A0ABV5CR23</accession>
<dbReference type="InterPro" id="IPR000792">
    <property type="entry name" value="Tscrpt_reg_LuxR_C"/>
</dbReference>
<dbReference type="Pfam" id="PF00196">
    <property type="entry name" value="GerE"/>
    <property type="match status" value="1"/>
</dbReference>
<keyword evidence="2" id="KW-0238">DNA-binding</keyword>
<dbReference type="PRINTS" id="PR00038">
    <property type="entry name" value="HTHLUXR"/>
</dbReference>
<feature type="compositionally biased region" description="Basic and acidic residues" evidence="4">
    <location>
        <begin position="25"/>
        <end position="55"/>
    </location>
</feature>
<dbReference type="RefSeq" id="WP_375734434.1">
    <property type="nucleotide sequence ID" value="NZ_JBCGDC010000033.1"/>
</dbReference>
<dbReference type="EMBL" id="JBCGDC010000033">
    <property type="protein sequence ID" value="MFB6394219.1"/>
    <property type="molecule type" value="Genomic_DNA"/>
</dbReference>
<dbReference type="InterPro" id="IPR016032">
    <property type="entry name" value="Sig_transdc_resp-reg_C-effctor"/>
</dbReference>